<feature type="compositionally biased region" description="Polar residues" evidence="1">
    <location>
        <begin position="7"/>
        <end position="20"/>
    </location>
</feature>
<evidence type="ECO:0008006" key="4">
    <source>
        <dbReference type="Google" id="ProtNLM"/>
    </source>
</evidence>
<dbReference type="Proteomes" id="UP001082703">
    <property type="component" value="Unassembled WGS sequence"/>
</dbReference>
<evidence type="ECO:0000313" key="2">
    <source>
        <dbReference type="EMBL" id="MCY1714926.1"/>
    </source>
</evidence>
<evidence type="ECO:0000256" key="1">
    <source>
        <dbReference type="SAM" id="MobiDB-lite"/>
    </source>
</evidence>
<dbReference type="EMBL" id="JAPOHA010000012">
    <property type="protein sequence ID" value="MCY1714926.1"/>
    <property type="molecule type" value="Genomic_DNA"/>
</dbReference>
<keyword evidence="3" id="KW-1185">Reference proteome</keyword>
<dbReference type="RefSeq" id="WP_268058982.1">
    <property type="nucleotide sequence ID" value="NZ_JAPOHA010000012.1"/>
</dbReference>
<comment type="caution">
    <text evidence="2">The sequence shown here is derived from an EMBL/GenBank/DDBJ whole genome shotgun (WGS) entry which is preliminary data.</text>
</comment>
<feature type="region of interest" description="Disordered" evidence="1">
    <location>
        <begin position="1"/>
        <end position="25"/>
    </location>
</feature>
<name>A0ABT4BYC0_9FIRM</name>
<sequence>MKKTKATAYNSNIPPGTSGRNRLDKTSTYKVDGKTFIVEPVFQKDGHDTLGSILMRLMRADAERL</sequence>
<gene>
    <name evidence="2" type="ORF">OUY18_11755</name>
</gene>
<reference evidence="2 3" key="1">
    <citation type="submission" date="2022-11" db="EMBL/GenBank/DDBJ databases">
        <authorList>
            <person name="Caiyu Z."/>
        </authorList>
    </citation>
    <scope>NUCLEOTIDE SEQUENCE [LARGE SCALE GENOMIC DNA]</scope>
    <source>
        <strain evidence="2 3">YR-4</strain>
    </source>
</reference>
<protein>
    <recommendedName>
        <fullName evidence="4">Transposon-encoded protein TnpW</fullName>
    </recommendedName>
</protein>
<accession>A0ABT4BYC0</accession>
<proteinExistence type="predicted"/>
<evidence type="ECO:0000313" key="3">
    <source>
        <dbReference type="Proteomes" id="UP001082703"/>
    </source>
</evidence>
<organism evidence="2 3">
    <name type="scientific">Caproiciproducens galactitolivorans</name>
    <dbReference type="NCBI Taxonomy" id="642589"/>
    <lineage>
        <taxon>Bacteria</taxon>
        <taxon>Bacillati</taxon>
        <taxon>Bacillota</taxon>
        <taxon>Clostridia</taxon>
        <taxon>Eubacteriales</taxon>
        <taxon>Acutalibacteraceae</taxon>
        <taxon>Caproiciproducens</taxon>
    </lineage>
</organism>